<keyword evidence="1" id="KW-0812">Transmembrane</keyword>
<feature type="transmembrane region" description="Helical" evidence="1">
    <location>
        <begin position="30"/>
        <end position="50"/>
    </location>
</feature>
<protein>
    <submittedName>
        <fullName evidence="2">Uncharacterized protein</fullName>
    </submittedName>
</protein>
<keyword evidence="1" id="KW-1133">Transmembrane helix</keyword>
<organism evidence="2">
    <name type="scientific">Arundo donax</name>
    <name type="common">Giant reed</name>
    <name type="synonym">Donax arundinaceus</name>
    <dbReference type="NCBI Taxonomy" id="35708"/>
    <lineage>
        <taxon>Eukaryota</taxon>
        <taxon>Viridiplantae</taxon>
        <taxon>Streptophyta</taxon>
        <taxon>Embryophyta</taxon>
        <taxon>Tracheophyta</taxon>
        <taxon>Spermatophyta</taxon>
        <taxon>Magnoliopsida</taxon>
        <taxon>Liliopsida</taxon>
        <taxon>Poales</taxon>
        <taxon>Poaceae</taxon>
        <taxon>PACMAD clade</taxon>
        <taxon>Arundinoideae</taxon>
        <taxon>Arundineae</taxon>
        <taxon>Arundo</taxon>
    </lineage>
</organism>
<dbReference type="EMBL" id="GBRH01270604">
    <property type="protein sequence ID" value="JAD27291.1"/>
    <property type="molecule type" value="Transcribed_RNA"/>
</dbReference>
<accession>A0A0A8YL93</accession>
<evidence type="ECO:0000256" key="1">
    <source>
        <dbReference type="SAM" id="Phobius"/>
    </source>
</evidence>
<dbReference type="AlphaFoldDB" id="A0A0A8YL93"/>
<proteinExistence type="predicted"/>
<evidence type="ECO:0000313" key="2">
    <source>
        <dbReference type="EMBL" id="JAD27291.1"/>
    </source>
</evidence>
<sequence length="75" mass="8860">MIRAGVAYEHISSSLVGMVKRRWCENFLCPYLRCYFLLDYHLLLFLYNLLVPLAPYHSFGGYSVNYLVYVKLVVF</sequence>
<reference evidence="2" key="2">
    <citation type="journal article" date="2015" name="Data Brief">
        <title>Shoot transcriptome of the giant reed, Arundo donax.</title>
        <authorList>
            <person name="Barrero R.A."/>
            <person name="Guerrero F.D."/>
            <person name="Moolhuijzen P."/>
            <person name="Goolsby J.A."/>
            <person name="Tidwell J."/>
            <person name="Bellgard S.E."/>
            <person name="Bellgard M.I."/>
        </authorList>
    </citation>
    <scope>NUCLEOTIDE SEQUENCE</scope>
    <source>
        <tissue evidence="2">Shoot tissue taken approximately 20 cm above the soil surface</tissue>
    </source>
</reference>
<reference evidence="2" key="1">
    <citation type="submission" date="2014-09" db="EMBL/GenBank/DDBJ databases">
        <authorList>
            <person name="Magalhaes I.L.F."/>
            <person name="Oliveira U."/>
            <person name="Santos F.R."/>
            <person name="Vidigal T.H.D.A."/>
            <person name="Brescovit A.D."/>
            <person name="Santos A.J."/>
        </authorList>
    </citation>
    <scope>NUCLEOTIDE SEQUENCE</scope>
    <source>
        <tissue evidence="2">Shoot tissue taken approximately 20 cm above the soil surface</tissue>
    </source>
</reference>
<name>A0A0A8YL93_ARUDO</name>
<keyword evidence="1" id="KW-0472">Membrane</keyword>